<name>A0A938XTX5_9FIRM</name>
<dbReference type="PANTHER" id="PTHR43415:SF3">
    <property type="entry name" value="GNAT-FAMILY ACETYLTRANSFERASE"/>
    <property type="match status" value="1"/>
</dbReference>
<dbReference type="RefSeq" id="WP_204702207.1">
    <property type="nucleotide sequence ID" value="NZ_JAFBDQ010000013.1"/>
</dbReference>
<evidence type="ECO:0000313" key="3">
    <source>
        <dbReference type="Proteomes" id="UP000774000"/>
    </source>
</evidence>
<dbReference type="Gene3D" id="3.40.630.30">
    <property type="match status" value="1"/>
</dbReference>
<keyword evidence="3" id="KW-1185">Reference proteome</keyword>
<dbReference type="PROSITE" id="PS51186">
    <property type="entry name" value="GNAT"/>
    <property type="match status" value="1"/>
</dbReference>
<dbReference type="PANTHER" id="PTHR43415">
    <property type="entry name" value="SPERMIDINE N(1)-ACETYLTRANSFERASE"/>
    <property type="match status" value="1"/>
</dbReference>
<comment type="caution">
    <text evidence="2">The sequence shown here is derived from an EMBL/GenBank/DDBJ whole genome shotgun (WGS) entry which is preliminary data.</text>
</comment>
<dbReference type="Pfam" id="PF13302">
    <property type="entry name" value="Acetyltransf_3"/>
    <property type="match status" value="1"/>
</dbReference>
<dbReference type="AlphaFoldDB" id="A0A938XTX5"/>
<dbReference type="InterPro" id="IPR016181">
    <property type="entry name" value="Acyl_CoA_acyltransferase"/>
</dbReference>
<reference evidence="2" key="1">
    <citation type="submission" date="2021-01" db="EMBL/GenBank/DDBJ databases">
        <title>Genomic Encyclopedia of Type Strains, Phase IV (KMG-IV): sequencing the most valuable type-strain genomes for metagenomic binning, comparative biology and taxonomic classification.</title>
        <authorList>
            <person name="Goeker M."/>
        </authorList>
    </citation>
    <scope>NUCLEOTIDE SEQUENCE</scope>
    <source>
        <strain evidence="2">DSM 23230</strain>
    </source>
</reference>
<feature type="domain" description="N-acetyltransferase" evidence="1">
    <location>
        <begin position="7"/>
        <end position="168"/>
    </location>
</feature>
<dbReference type="SUPFAM" id="SSF55729">
    <property type="entry name" value="Acyl-CoA N-acyltransferases (Nat)"/>
    <property type="match status" value="1"/>
</dbReference>
<gene>
    <name evidence="2" type="ORF">JOC47_002321</name>
</gene>
<dbReference type="GO" id="GO:0016747">
    <property type="term" value="F:acyltransferase activity, transferring groups other than amino-acyl groups"/>
    <property type="evidence" value="ECO:0007669"/>
    <property type="project" value="InterPro"/>
</dbReference>
<dbReference type="EMBL" id="JAFBDQ010000013">
    <property type="protein sequence ID" value="MBM7557455.1"/>
    <property type="molecule type" value="Genomic_DNA"/>
</dbReference>
<dbReference type="Proteomes" id="UP000774000">
    <property type="component" value="Unassembled WGS sequence"/>
</dbReference>
<evidence type="ECO:0000313" key="2">
    <source>
        <dbReference type="EMBL" id="MBM7557455.1"/>
    </source>
</evidence>
<accession>A0A938XTX5</accession>
<sequence length="174" mass="20955">MIKGSKVGLRAIEKNDLPKLMYWRNKPEFRKYFREYREINSTMQNEWFSMINDDDSIIMFAIIKLDTESLIGCCGLTYIDWVNRNADLSLYIGYDDLYIDKQGYARETCDLLLNYGFNNLDLHKVWTEIYEYDHKKKELYFDIGFQQDGALRDNNYYDGQWWDSLMLSILETEF</sequence>
<protein>
    <submittedName>
        <fullName evidence="2">RimJ/RimL family protein N-acetyltransferase</fullName>
    </submittedName>
</protein>
<organism evidence="2 3">
    <name type="scientific">Halanaerobacter jeridensis</name>
    <dbReference type="NCBI Taxonomy" id="706427"/>
    <lineage>
        <taxon>Bacteria</taxon>
        <taxon>Bacillati</taxon>
        <taxon>Bacillota</taxon>
        <taxon>Clostridia</taxon>
        <taxon>Halanaerobiales</taxon>
        <taxon>Halobacteroidaceae</taxon>
        <taxon>Halanaerobacter</taxon>
    </lineage>
</organism>
<evidence type="ECO:0000259" key="1">
    <source>
        <dbReference type="PROSITE" id="PS51186"/>
    </source>
</evidence>
<dbReference type="InterPro" id="IPR000182">
    <property type="entry name" value="GNAT_dom"/>
</dbReference>
<proteinExistence type="predicted"/>